<reference evidence="2" key="1">
    <citation type="submission" date="2023-08" db="EMBL/GenBank/DDBJ databases">
        <title>Draft sequence of the Babesia gibsoni genome.</title>
        <authorList>
            <person name="Yamagishi J.Y."/>
            <person name="Xuan X.X."/>
        </authorList>
    </citation>
    <scope>NUCLEOTIDE SEQUENCE</scope>
    <source>
        <strain evidence="2">Azabu</strain>
    </source>
</reference>
<evidence type="ECO:0008006" key="4">
    <source>
        <dbReference type="Google" id="ProtNLM"/>
    </source>
</evidence>
<organism evidence="2 3">
    <name type="scientific">Babesia gibsoni</name>
    <dbReference type="NCBI Taxonomy" id="33632"/>
    <lineage>
        <taxon>Eukaryota</taxon>
        <taxon>Sar</taxon>
        <taxon>Alveolata</taxon>
        <taxon>Apicomplexa</taxon>
        <taxon>Aconoidasida</taxon>
        <taxon>Piroplasmida</taxon>
        <taxon>Babesiidae</taxon>
        <taxon>Babesia</taxon>
    </lineage>
</organism>
<proteinExistence type="predicted"/>
<feature type="signal peptide" evidence="1">
    <location>
        <begin position="1"/>
        <end position="16"/>
    </location>
</feature>
<comment type="caution">
    <text evidence="2">The sequence shown here is derived from an EMBL/GenBank/DDBJ whole genome shotgun (WGS) entry which is preliminary data.</text>
</comment>
<keyword evidence="1" id="KW-0732">Signal</keyword>
<keyword evidence="3" id="KW-1185">Reference proteome</keyword>
<dbReference type="EMBL" id="JAVEPI010000001">
    <property type="protein sequence ID" value="KAK1444617.1"/>
    <property type="molecule type" value="Genomic_DNA"/>
</dbReference>
<accession>A0AAD8PFW6</accession>
<evidence type="ECO:0000313" key="3">
    <source>
        <dbReference type="Proteomes" id="UP001230268"/>
    </source>
</evidence>
<evidence type="ECO:0000313" key="2">
    <source>
        <dbReference type="EMBL" id="KAK1444617.1"/>
    </source>
</evidence>
<sequence length="880" mass="100810">MSPFVLLALMAERVMSVDFIEKPYITEEDIPVTYVVKRVGNVKVAYWDVLDLGSSDTGYTHYDMDLYRYESVEIACPDLREIGIKMVPISDGQFYDSPYIWDETVIGNRRKHPYYRLKSNIKDVVDTIVVEESEDGGTWTISYVGEPKHRYIKTMYFDCVSQDHEDYKHHSGIQINLMPETDFIPKLETITIERHPYLPPEKNGVYYKNARLGTYLHIKCKKGGALVSVEDAEYSSLQEKYIKSIVEKDALKEHVSPSYRLEDTKNFIKTMKIDVSKEDFFLDDVDLRKLFFYNDKNVYTSCCNHETCYFILGTQVEEELTVLDLTSKVIEETLNSFKRKSGIKGQSFKIYHDKVERKIVPPTCPMHVILANGVALKIDSIIQDLNMPIYTDEVMILETSNYRTYRSHSVHCDYQKNGSETEIGKFALDFPASCNFNNKNSVATDGLTCTVFAKIGETFSLINLMHEDDLHDEITILGPHERFLPHPIVDCPYCFAKYGSNKSLFVTKTINQITNKIEVSAANHSIRHNPVYHAEGDTYELESTASQVLVDVDVDIGTEYASEPYDTLIKATKIITVYLFDSLVIPNANGTVPHINEKTVHNMKNGWRFFSIPMHGVSRLHLNCADFFTRPHEVRLKLYPEGKNTIFKNVNSGEMDPRVIKATQFQDEFASFGISIYKSPETFQNYDLQIVLDDYKGIWSEHIKPIYFICAAEDWVASRDSYAIIALDPGLSSDRLYGCGTRPRMFYTNDDEMNTSTNCEFTLDDKRTIGFYCPTVTPKHFLSGDQNKWAPKIGKSSTTNPYQIMVQCYDRSVENGVKMSNKVDLKLFDPPKEVGELRSLWVFSKRQFTKNGKAYLSKVECECFNESNNVIASIVINAGI</sequence>
<dbReference type="AlphaFoldDB" id="A0AAD8PFW6"/>
<feature type="chain" id="PRO_5042215162" description="6-Cys domain-containing protein" evidence="1">
    <location>
        <begin position="17"/>
        <end position="880"/>
    </location>
</feature>
<evidence type="ECO:0000256" key="1">
    <source>
        <dbReference type="SAM" id="SignalP"/>
    </source>
</evidence>
<dbReference type="Proteomes" id="UP001230268">
    <property type="component" value="Unassembled WGS sequence"/>
</dbReference>
<name>A0AAD8PFW6_BABGI</name>
<protein>
    <recommendedName>
        <fullName evidence="4">6-Cys domain-containing protein</fullName>
    </recommendedName>
</protein>
<gene>
    <name evidence="2" type="ORF">BgAZ_105230</name>
</gene>